<dbReference type="RefSeq" id="WP_393012965.1">
    <property type="nucleotide sequence ID" value="NZ_JAZAQF010000059.1"/>
</dbReference>
<comment type="caution">
    <text evidence="2">The sequence shown here is derived from an EMBL/GenBank/DDBJ whole genome shotgun (WGS) entry which is preliminary data.</text>
</comment>
<feature type="transmembrane region" description="Helical" evidence="1">
    <location>
        <begin position="14"/>
        <end position="34"/>
    </location>
</feature>
<keyword evidence="3" id="KW-1185">Reference proteome</keyword>
<evidence type="ECO:0000313" key="2">
    <source>
        <dbReference type="EMBL" id="MFG3818069.1"/>
    </source>
</evidence>
<sequence>MDIDAVTPFNVRILAIWSGIGASIFLILGVVGLTSGSWTDGNIAMLIPLLIFGAFAYNVYGLFILFLVAGTQYRFKFNEIHHPVWYWAMYPIIGMVILSFAFIWQIFKSAFRIS</sequence>
<keyword evidence="1" id="KW-1133">Transmembrane helix</keyword>
<evidence type="ECO:0000313" key="3">
    <source>
        <dbReference type="Proteomes" id="UP001604335"/>
    </source>
</evidence>
<keyword evidence="1" id="KW-0812">Transmembrane</keyword>
<protein>
    <submittedName>
        <fullName evidence="2">Uncharacterized protein</fullName>
    </submittedName>
</protein>
<dbReference type="Proteomes" id="UP001604335">
    <property type="component" value="Unassembled WGS sequence"/>
</dbReference>
<feature type="transmembrane region" description="Helical" evidence="1">
    <location>
        <begin position="46"/>
        <end position="69"/>
    </location>
</feature>
<keyword evidence="1" id="KW-0472">Membrane</keyword>
<gene>
    <name evidence="2" type="ORF">VPK24_10520</name>
</gene>
<proteinExistence type="predicted"/>
<organism evidence="2 3">
    <name type="scientific">Limnothrix redekei LRLZ20PSL1</name>
    <dbReference type="NCBI Taxonomy" id="3112953"/>
    <lineage>
        <taxon>Bacteria</taxon>
        <taxon>Bacillati</taxon>
        <taxon>Cyanobacteriota</taxon>
        <taxon>Cyanophyceae</taxon>
        <taxon>Pseudanabaenales</taxon>
        <taxon>Pseudanabaenaceae</taxon>
        <taxon>Limnothrix</taxon>
    </lineage>
</organism>
<dbReference type="EMBL" id="JAZAQF010000059">
    <property type="protein sequence ID" value="MFG3818069.1"/>
    <property type="molecule type" value="Genomic_DNA"/>
</dbReference>
<reference evidence="3" key="1">
    <citation type="journal article" date="2024" name="Algal Res.">
        <title>Biochemical, toxicological and genomic investigation of a high-biomass producing Limnothrix strain isolated from Italian shallow drinking water reservoir.</title>
        <authorList>
            <person name="Simonazzi M."/>
            <person name="Shishido T.K."/>
            <person name="Delbaje E."/>
            <person name="Wahlsten M."/>
            <person name="Fewer D.P."/>
            <person name="Sivonen K."/>
            <person name="Pezzolesi L."/>
            <person name="Pistocchi R."/>
        </authorList>
    </citation>
    <scope>NUCLEOTIDE SEQUENCE [LARGE SCALE GENOMIC DNA]</scope>
    <source>
        <strain evidence="3">LRLZ20PSL1</strain>
    </source>
</reference>
<evidence type="ECO:0000256" key="1">
    <source>
        <dbReference type="SAM" id="Phobius"/>
    </source>
</evidence>
<feature type="transmembrane region" description="Helical" evidence="1">
    <location>
        <begin position="84"/>
        <end position="107"/>
    </location>
</feature>
<accession>A0ABW7CA82</accession>
<name>A0ABW7CA82_9CYAN</name>